<dbReference type="PANTHER" id="PTHR33445">
    <property type="entry name" value="ATP SYNTHASE SUBUNIT B', CHLOROPLASTIC"/>
    <property type="match status" value="1"/>
</dbReference>
<evidence type="ECO:0000256" key="2">
    <source>
        <dbReference type="ARBA" id="ARBA00005513"/>
    </source>
</evidence>
<evidence type="ECO:0000256" key="8">
    <source>
        <dbReference type="ARBA" id="ARBA00023065"/>
    </source>
</evidence>
<evidence type="ECO:0000256" key="10">
    <source>
        <dbReference type="ARBA" id="ARBA00023310"/>
    </source>
</evidence>
<dbReference type="GO" id="GO:0005886">
    <property type="term" value="C:plasma membrane"/>
    <property type="evidence" value="ECO:0007669"/>
    <property type="project" value="UniProtKB-SubCell"/>
</dbReference>
<dbReference type="PANTHER" id="PTHR33445:SF1">
    <property type="entry name" value="ATP SYNTHASE SUBUNIT B"/>
    <property type="match status" value="1"/>
</dbReference>
<name>A0A3S2VXK1_9ACTN</name>
<dbReference type="EMBL" id="RZYA01000016">
    <property type="protein sequence ID" value="RVU19942.1"/>
    <property type="molecule type" value="Genomic_DNA"/>
</dbReference>
<dbReference type="OrthoDB" id="3873610at2"/>
<comment type="similarity">
    <text evidence="2 13 14">Belongs to the ATPase B chain family.</text>
</comment>
<keyword evidence="9 13" id="KW-0472">Membrane</keyword>
<feature type="transmembrane region" description="Helical" evidence="13">
    <location>
        <begin position="17"/>
        <end position="36"/>
    </location>
</feature>
<organism evidence="15 16">
    <name type="scientific">Streptomyces antnestii</name>
    <dbReference type="NCBI Taxonomy" id="2494256"/>
    <lineage>
        <taxon>Bacteria</taxon>
        <taxon>Bacillati</taxon>
        <taxon>Actinomycetota</taxon>
        <taxon>Actinomycetes</taxon>
        <taxon>Kitasatosporales</taxon>
        <taxon>Streptomycetaceae</taxon>
        <taxon>Streptomyces</taxon>
    </lineage>
</organism>
<dbReference type="Pfam" id="PF00430">
    <property type="entry name" value="ATP-synt_B"/>
    <property type="match status" value="1"/>
</dbReference>
<evidence type="ECO:0000256" key="11">
    <source>
        <dbReference type="ARBA" id="ARBA00025198"/>
    </source>
</evidence>
<accession>A0A3S2VXK1</accession>
<keyword evidence="13" id="KW-1003">Cell membrane</keyword>
<keyword evidence="5 13" id="KW-0812">Transmembrane</keyword>
<keyword evidence="8 13" id="KW-0406">Ion transport</keyword>
<comment type="caution">
    <text evidence="15">The sequence shown here is derived from an EMBL/GenBank/DDBJ whole genome shotgun (WGS) entry which is preliminary data.</text>
</comment>
<comment type="subunit">
    <text evidence="12 13">F-type ATPases have 2 components, F(1) - the catalytic core - and F(0) - the membrane proton channel. F(1) has five subunits: alpha(3), beta(3), gamma(1), delta(1), epsilon(1). F(0) has three main subunits: a(1), b(2) and c(10-14). The alpha and beta chains form an alternating ring which encloses part of the gamma chain. F(1) is attached to F(0) by a central stalk formed by the gamma and epsilon chains, while a peripheral stalk is formed by the delta and b chains.</text>
</comment>
<dbReference type="GO" id="GO:0045259">
    <property type="term" value="C:proton-transporting ATP synthase complex"/>
    <property type="evidence" value="ECO:0007669"/>
    <property type="project" value="UniProtKB-KW"/>
</dbReference>
<keyword evidence="7 13" id="KW-1133">Transmembrane helix</keyword>
<dbReference type="InterPro" id="IPR028987">
    <property type="entry name" value="ATP_synth_B-like_membr_sf"/>
</dbReference>
<comment type="function">
    <text evidence="13">Component of the F(0) channel, it forms part of the peripheral stalk, linking F(1) to F(0).</text>
</comment>
<evidence type="ECO:0000256" key="14">
    <source>
        <dbReference type="RuleBase" id="RU003848"/>
    </source>
</evidence>
<keyword evidence="3 13" id="KW-0813">Transport</keyword>
<evidence type="ECO:0000256" key="1">
    <source>
        <dbReference type="ARBA" id="ARBA00004162"/>
    </source>
</evidence>
<evidence type="ECO:0000256" key="4">
    <source>
        <dbReference type="ARBA" id="ARBA00022547"/>
    </source>
</evidence>
<dbReference type="HAMAP" id="MF_01398">
    <property type="entry name" value="ATP_synth_b_bprime"/>
    <property type="match status" value="1"/>
</dbReference>
<keyword evidence="4 13" id="KW-0138">CF(0)</keyword>
<evidence type="ECO:0000256" key="3">
    <source>
        <dbReference type="ARBA" id="ARBA00022448"/>
    </source>
</evidence>
<evidence type="ECO:0000256" key="6">
    <source>
        <dbReference type="ARBA" id="ARBA00022781"/>
    </source>
</evidence>
<keyword evidence="10 13" id="KW-0066">ATP synthesis</keyword>
<evidence type="ECO:0000313" key="16">
    <source>
        <dbReference type="Proteomes" id="UP000283128"/>
    </source>
</evidence>
<evidence type="ECO:0000256" key="5">
    <source>
        <dbReference type="ARBA" id="ARBA00022692"/>
    </source>
</evidence>
<dbReference type="Gene3D" id="1.20.5.620">
    <property type="entry name" value="F1F0 ATP synthase subunit B, membrane domain"/>
    <property type="match status" value="1"/>
</dbReference>
<evidence type="ECO:0000313" key="15">
    <source>
        <dbReference type="EMBL" id="RVU19942.1"/>
    </source>
</evidence>
<proteinExistence type="inferred from homology"/>
<dbReference type="AlphaFoldDB" id="A0A3S2VXK1"/>
<dbReference type="Proteomes" id="UP000283128">
    <property type="component" value="Unassembled WGS sequence"/>
</dbReference>
<evidence type="ECO:0000256" key="7">
    <source>
        <dbReference type="ARBA" id="ARBA00022989"/>
    </source>
</evidence>
<evidence type="ECO:0000256" key="13">
    <source>
        <dbReference type="HAMAP-Rule" id="MF_01398"/>
    </source>
</evidence>
<keyword evidence="6 13" id="KW-0375">Hydrogen ion transport</keyword>
<dbReference type="GO" id="GO:0046961">
    <property type="term" value="F:proton-transporting ATPase activity, rotational mechanism"/>
    <property type="evidence" value="ECO:0007669"/>
    <property type="project" value="TreeGrafter"/>
</dbReference>
<keyword evidence="16" id="KW-1185">Reference proteome</keyword>
<dbReference type="GO" id="GO:0046933">
    <property type="term" value="F:proton-transporting ATP synthase activity, rotational mechanism"/>
    <property type="evidence" value="ECO:0007669"/>
    <property type="project" value="UniProtKB-UniRule"/>
</dbReference>
<dbReference type="InterPro" id="IPR002146">
    <property type="entry name" value="ATP_synth_b/b'su_bac/chlpt"/>
</dbReference>
<dbReference type="RefSeq" id="WP_127831196.1">
    <property type="nucleotide sequence ID" value="NZ_RZYA01000016.1"/>
</dbReference>
<evidence type="ECO:0000256" key="9">
    <source>
        <dbReference type="ARBA" id="ARBA00023136"/>
    </source>
</evidence>
<evidence type="ECO:0000256" key="12">
    <source>
        <dbReference type="ARBA" id="ARBA00025830"/>
    </source>
</evidence>
<comment type="subcellular location">
    <subcellularLocation>
        <location evidence="1 13">Cell membrane</location>
        <topology evidence="1 13">Single-pass membrane protein</topology>
    </subcellularLocation>
</comment>
<dbReference type="InterPro" id="IPR050059">
    <property type="entry name" value="ATP_synthase_B_chain"/>
</dbReference>
<dbReference type="SUPFAM" id="SSF81573">
    <property type="entry name" value="F1F0 ATP synthase subunit B, membrane domain"/>
    <property type="match status" value="1"/>
</dbReference>
<reference evidence="15 16" key="1">
    <citation type="submission" date="2019-01" db="EMBL/GenBank/DDBJ databases">
        <title>Genome sequences of Streptomyces and Rhizobium isolates collected from root and soil.</title>
        <authorList>
            <person name="Chhettri S."/>
            <person name="Sevigny J.L."/>
            <person name="Sen A."/>
            <person name="Ennis N."/>
            <person name="Tisa L."/>
        </authorList>
    </citation>
    <scope>NUCLEOTIDE SEQUENCE [LARGE SCALE GENOMIC DNA]</scope>
    <source>
        <strain evidence="15 16">San01</strain>
    </source>
</reference>
<gene>
    <name evidence="13" type="primary">atpF</name>
    <name evidence="15" type="ORF">EOT10_28440</name>
</gene>
<sequence length="157" mass="16664">MYLLPTNFGPLNAKVEVLAVALVLFALVLLCVTRLLPRINRVLDERADRTEGALERAGAIRAAASDENAAAQAVLAEARRDAAHIRQAAREEGTALIAAAREDGLRERDALLADGQARIAAQRAAAEAELRLTVPDLASELASRIVGERIPSPTPSA</sequence>
<comment type="function">
    <text evidence="11 13">F(1)F(0) ATP synthase produces ATP from ADP in the presence of a proton or sodium gradient. F-type ATPases consist of two structural domains, F(1) containing the extramembraneous catalytic core and F(0) containing the membrane proton channel, linked together by a central stalk and a peripheral stalk. During catalysis, ATP synthesis in the catalytic domain of F(1) is coupled via a rotary mechanism of the central stalk subunits to proton translocation.</text>
</comment>
<protein>
    <recommendedName>
        <fullName evidence="13">ATP synthase subunit b</fullName>
    </recommendedName>
    <alternativeName>
        <fullName evidence="13">ATP synthase F(0) sector subunit b</fullName>
    </alternativeName>
    <alternativeName>
        <fullName evidence="13">ATPase subunit I</fullName>
    </alternativeName>
    <alternativeName>
        <fullName evidence="13">F-type ATPase subunit b</fullName>
        <shortName evidence="13">F-ATPase subunit b</shortName>
    </alternativeName>
</protein>